<dbReference type="OrthoDB" id="9447539at2759"/>
<dbReference type="InParanoid" id="A0A3P8XM59"/>
<dbReference type="OMA" id="TCFHNMS"/>
<feature type="chain" id="PRO_5044211142" description="G-protein coupled receptors family 1 profile domain-containing protein" evidence="12">
    <location>
        <begin position="22"/>
        <end position="377"/>
    </location>
</feature>
<feature type="transmembrane region" description="Helical" evidence="11">
    <location>
        <begin position="157"/>
        <end position="175"/>
    </location>
</feature>
<dbReference type="PANTHER" id="PTHR24232">
    <property type="entry name" value="G-PROTEIN COUPLED RECEPTOR"/>
    <property type="match status" value="1"/>
</dbReference>
<evidence type="ECO:0000256" key="8">
    <source>
        <dbReference type="ARBA" id="ARBA00023180"/>
    </source>
</evidence>
<keyword evidence="15" id="KW-1185">Reference proteome</keyword>
<evidence type="ECO:0000256" key="11">
    <source>
        <dbReference type="SAM" id="Phobius"/>
    </source>
</evidence>
<keyword evidence="9 10" id="KW-0807">Transducer</keyword>
<dbReference type="PROSITE" id="PS00237">
    <property type="entry name" value="G_PROTEIN_RECEP_F1_1"/>
    <property type="match status" value="1"/>
</dbReference>
<comment type="similarity">
    <text evidence="10">Belongs to the G-protein coupled receptor 1 family.</text>
</comment>
<dbReference type="FunFam" id="1.20.1070.10:FF:000142">
    <property type="entry name" value="G protein-coupled receptor 55"/>
    <property type="match status" value="1"/>
</dbReference>
<evidence type="ECO:0000256" key="9">
    <source>
        <dbReference type="ARBA" id="ARBA00023224"/>
    </source>
</evidence>
<gene>
    <name evidence="14" type="primary">GPR55</name>
</gene>
<name>A0A3P8XM59_ESOLU</name>
<feature type="transmembrane region" description="Helical" evidence="11">
    <location>
        <begin position="236"/>
        <end position="258"/>
    </location>
</feature>
<evidence type="ECO:0000256" key="3">
    <source>
        <dbReference type="ARBA" id="ARBA00022692"/>
    </source>
</evidence>
<keyword evidence="5 10" id="KW-0297">G-protein coupled receptor</keyword>
<dbReference type="PRINTS" id="PR00237">
    <property type="entry name" value="GPCRRHODOPSN"/>
</dbReference>
<keyword evidence="2" id="KW-1003">Cell membrane</keyword>
<evidence type="ECO:0000256" key="2">
    <source>
        <dbReference type="ARBA" id="ARBA00022475"/>
    </source>
</evidence>
<reference evidence="15" key="1">
    <citation type="journal article" date="2014" name="PLoS ONE">
        <title>The genome and linkage map of the northern pike (Esox lucius): conserved synteny revealed between the salmonid sister group and the Neoteleostei.</title>
        <authorList>
            <person name="Rondeau E.B."/>
            <person name="Minkley D.R."/>
            <person name="Leong J.S."/>
            <person name="Messmer A.M."/>
            <person name="Jantzen J.R."/>
            <person name="von Schalburg K.R."/>
            <person name="Lemon C."/>
            <person name="Bird N.H."/>
            <person name="Koop B.F."/>
        </authorList>
    </citation>
    <scope>NUCLEOTIDE SEQUENCE</scope>
</reference>
<dbReference type="SUPFAM" id="SSF81321">
    <property type="entry name" value="Family A G protein-coupled receptor-like"/>
    <property type="match status" value="1"/>
</dbReference>
<evidence type="ECO:0000256" key="6">
    <source>
        <dbReference type="ARBA" id="ARBA00023136"/>
    </source>
</evidence>
<evidence type="ECO:0000256" key="1">
    <source>
        <dbReference type="ARBA" id="ARBA00004651"/>
    </source>
</evidence>
<reference evidence="14" key="4">
    <citation type="submission" date="2025-09" db="UniProtKB">
        <authorList>
            <consortium name="Ensembl"/>
        </authorList>
    </citation>
    <scope>IDENTIFICATION</scope>
</reference>
<dbReference type="PANTHER" id="PTHR24232:SF56">
    <property type="entry name" value="G-PROTEIN COUPLED RECEPTOR 55"/>
    <property type="match status" value="1"/>
</dbReference>
<dbReference type="Gene3D" id="1.20.1070.10">
    <property type="entry name" value="Rhodopsin 7-helix transmembrane proteins"/>
    <property type="match status" value="1"/>
</dbReference>
<feature type="domain" description="G-protein coupled receptors family 1 profile" evidence="13">
    <location>
        <begin position="97"/>
        <end position="344"/>
    </location>
</feature>
<feature type="transmembrane region" description="Helical" evidence="11">
    <location>
        <begin position="84"/>
        <end position="109"/>
    </location>
</feature>
<accession>A0A3P8XM59</accession>
<dbReference type="InterPro" id="IPR017452">
    <property type="entry name" value="GPCR_Rhodpsn_7TM"/>
</dbReference>
<evidence type="ECO:0000256" key="12">
    <source>
        <dbReference type="SAM" id="SignalP"/>
    </source>
</evidence>
<feature type="transmembrane region" description="Helical" evidence="11">
    <location>
        <begin position="116"/>
        <end position="137"/>
    </location>
</feature>
<evidence type="ECO:0000313" key="14">
    <source>
        <dbReference type="Ensembl" id="ENSELUP00000005635.2"/>
    </source>
</evidence>
<keyword evidence="3 10" id="KW-0812">Transmembrane</keyword>
<evidence type="ECO:0000256" key="4">
    <source>
        <dbReference type="ARBA" id="ARBA00022989"/>
    </source>
</evidence>
<dbReference type="AlphaFoldDB" id="A0A3P8XM59"/>
<dbReference type="Bgee" id="ENSELUG00000006625">
    <property type="expression patterns" value="Expressed in pharyngeal gill and 9 other cell types or tissues"/>
</dbReference>
<organism evidence="14 15">
    <name type="scientific">Esox lucius</name>
    <name type="common">Northern pike</name>
    <dbReference type="NCBI Taxonomy" id="8010"/>
    <lineage>
        <taxon>Eukaryota</taxon>
        <taxon>Metazoa</taxon>
        <taxon>Chordata</taxon>
        <taxon>Craniata</taxon>
        <taxon>Vertebrata</taxon>
        <taxon>Euteleostomi</taxon>
        <taxon>Actinopterygii</taxon>
        <taxon>Neopterygii</taxon>
        <taxon>Teleostei</taxon>
        <taxon>Protacanthopterygii</taxon>
        <taxon>Esociformes</taxon>
        <taxon>Esocidae</taxon>
        <taxon>Esox</taxon>
    </lineage>
</organism>
<dbReference type="Pfam" id="PF00001">
    <property type="entry name" value="7tm_1"/>
    <property type="match status" value="1"/>
</dbReference>
<keyword evidence="8" id="KW-0325">Glycoprotein</keyword>
<feature type="transmembrane region" description="Helical" evidence="11">
    <location>
        <begin position="195"/>
        <end position="216"/>
    </location>
</feature>
<dbReference type="InterPro" id="IPR000276">
    <property type="entry name" value="GPCR_Rhodpsn"/>
</dbReference>
<comment type="subcellular location">
    <subcellularLocation>
        <location evidence="1">Cell membrane</location>
        <topology evidence="1">Multi-pass membrane protein</topology>
    </subcellularLocation>
</comment>
<dbReference type="Proteomes" id="UP000265140">
    <property type="component" value="Chromosome 3"/>
</dbReference>
<dbReference type="GO" id="GO:0035025">
    <property type="term" value="P:positive regulation of Rho protein signal transduction"/>
    <property type="evidence" value="ECO:0007669"/>
    <property type="project" value="TreeGrafter"/>
</dbReference>
<dbReference type="GO" id="GO:0007200">
    <property type="term" value="P:phospholipase C-activating G protein-coupled receptor signaling pathway"/>
    <property type="evidence" value="ECO:0007669"/>
    <property type="project" value="TreeGrafter"/>
</dbReference>
<reference evidence="14" key="3">
    <citation type="submission" date="2025-08" db="UniProtKB">
        <authorList>
            <consortium name="Ensembl"/>
        </authorList>
    </citation>
    <scope>IDENTIFICATION</scope>
</reference>
<evidence type="ECO:0000256" key="7">
    <source>
        <dbReference type="ARBA" id="ARBA00023170"/>
    </source>
</evidence>
<dbReference type="PROSITE" id="PS50262">
    <property type="entry name" value="G_PROTEIN_RECEP_F1_2"/>
    <property type="match status" value="1"/>
</dbReference>
<evidence type="ECO:0000256" key="5">
    <source>
        <dbReference type="ARBA" id="ARBA00023040"/>
    </source>
</evidence>
<proteinExistence type="inferred from homology"/>
<keyword evidence="6 11" id="KW-0472">Membrane</keyword>
<keyword evidence="4 11" id="KW-1133">Transmembrane helix</keyword>
<evidence type="ECO:0000313" key="15">
    <source>
        <dbReference type="Proteomes" id="UP000265140"/>
    </source>
</evidence>
<protein>
    <recommendedName>
        <fullName evidence="13">G-protein coupled receptors family 1 profile domain-containing protein</fullName>
    </recommendedName>
</protein>
<sequence>MDHNFLLNTIFQYFYLSLVTSCNLNVEEVVMEKTMVLKAEMLHYFHWHRQSDRPNETQQQTGISTMTNSCSFTYVDDLMKPLQLVIYIPIFVLGTVLNILALVVFCFVLRKWTESTIYMTNLALMDLLLLSLLPFKMHATNHSWEAKYSLHCSFLESLYFVGMYGSIYTIACIAADRWVAICYPFRAKQLRSPRVALGSCIVIWLLVLGATSPVYGFREQRDIPFHCFHRFSEKGWNPALICCLLSFGFLGPVILLVFCSAQSILALRQSGQESSKRRIGVRIIYSSLFAFLVPFTPSHIGILLQFLVRRGVIEDCITMTRISLFLQVTMSLANVTSCLDAICYYFIASEVRSSKHKISFRLSRSMSQKRATITSES</sequence>
<evidence type="ECO:0000256" key="10">
    <source>
        <dbReference type="RuleBase" id="RU000688"/>
    </source>
</evidence>
<keyword evidence="12" id="KW-0732">Signal</keyword>
<keyword evidence="7 10" id="KW-0675">Receptor</keyword>
<dbReference type="GO" id="GO:0004930">
    <property type="term" value="F:G protein-coupled receptor activity"/>
    <property type="evidence" value="ECO:0007669"/>
    <property type="project" value="UniProtKB-KW"/>
</dbReference>
<reference evidence="14" key="2">
    <citation type="submission" date="2020-02" db="EMBL/GenBank/DDBJ databases">
        <title>Esox lucius (northern pike) genome, fEsoLuc1, primary haplotype.</title>
        <authorList>
            <person name="Myers G."/>
            <person name="Karagic N."/>
            <person name="Meyer A."/>
            <person name="Pippel M."/>
            <person name="Reichard M."/>
            <person name="Winkler S."/>
            <person name="Tracey A."/>
            <person name="Sims Y."/>
            <person name="Howe K."/>
            <person name="Rhie A."/>
            <person name="Formenti G."/>
            <person name="Durbin R."/>
            <person name="Fedrigo O."/>
            <person name="Jarvis E.D."/>
        </authorList>
    </citation>
    <scope>NUCLEOTIDE SEQUENCE [LARGE SCALE GENOMIC DNA]</scope>
</reference>
<evidence type="ECO:0000259" key="13">
    <source>
        <dbReference type="PROSITE" id="PS50262"/>
    </source>
</evidence>
<dbReference type="GO" id="GO:0005886">
    <property type="term" value="C:plasma membrane"/>
    <property type="evidence" value="ECO:0007669"/>
    <property type="project" value="UniProtKB-SubCell"/>
</dbReference>
<feature type="transmembrane region" description="Helical" evidence="11">
    <location>
        <begin position="279"/>
        <end position="304"/>
    </location>
</feature>
<feature type="transmembrane region" description="Helical" evidence="11">
    <location>
        <begin position="324"/>
        <end position="347"/>
    </location>
</feature>
<feature type="signal peptide" evidence="12">
    <location>
        <begin position="1"/>
        <end position="21"/>
    </location>
</feature>
<dbReference type="GeneTree" id="ENSGT01040000240444"/>
<dbReference type="Ensembl" id="ENSELUT00000010335.3">
    <property type="protein sequence ID" value="ENSELUP00000005635.2"/>
    <property type="gene ID" value="ENSELUG00000006625.3"/>
</dbReference>